<feature type="compositionally biased region" description="Basic and acidic residues" evidence="6">
    <location>
        <begin position="23"/>
        <end position="32"/>
    </location>
</feature>
<name>A0AAV5LY52_9ROSI</name>
<dbReference type="InterPro" id="IPR044810">
    <property type="entry name" value="WRKY_plant"/>
</dbReference>
<evidence type="ECO:0000259" key="7">
    <source>
        <dbReference type="PROSITE" id="PS50811"/>
    </source>
</evidence>
<evidence type="ECO:0000256" key="3">
    <source>
        <dbReference type="ARBA" id="ARBA00023125"/>
    </source>
</evidence>
<evidence type="ECO:0000256" key="4">
    <source>
        <dbReference type="ARBA" id="ARBA00023163"/>
    </source>
</evidence>
<keyword evidence="2" id="KW-0805">Transcription regulation</keyword>
<dbReference type="Gene3D" id="2.20.25.80">
    <property type="entry name" value="WRKY domain"/>
    <property type="match status" value="1"/>
</dbReference>
<evidence type="ECO:0000256" key="2">
    <source>
        <dbReference type="ARBA" id="ARBA00023015"/>
    </source>
</evidence>
<dbReference type="GO" id="GO:0005634">
    <property type="term" value="C:nucleus"/>
    <property type="evidence" value="ECO:0007669"/>
    <property type="project" value="UniProtKB-SubCell"/>
</dbReference>
<comment type="caution">
    <text evidence="8">The sequence shown here is derived from an EMBL/GenBank/DDBJ whole genome shotgun (WGS) entry which is preliminary data.</text>
</comment>
<dbReference type="GO" id="GO:0003700">
    <property type="term" value="F:DNA-binding transcription factor activity"/>
    <property type="evidence" value="ECO:0007669"/>
    <property type="project" value="InterPro"/>
</dbReference>
<dbReference type="Proteomes" id="UP001054252">
    <property type="component" value="Unassembled WGS sequence"/>
</dbReference>
<accession>A0AAV5LY52</accession>
<dbReference type="PANTHER" id="PTHR31221">
    <property type="entry name" value="WRKY TRANSCRIPTION FACTOR PROTEIN 1-RELATED"/>
    <property type="match status" value="1"/>
</dbReference>
<evidence type="ECO:0000256" key="5">
    <source>
        <dbReference type="ARBA" id="ARBA00023242"/>
    </source>
</evidence>
<feature type="compositionally biased region" description="Basic and acidic residues" evidence="6">
    <location>
        <begin position="45"/>
        <end position="67"/>
    </location>
</feature>
<keyword evidence="4" id="KW-0804">Transcription</keyword>
<evidence type="ECO:0000256" key="1">
    <source>
        <dbReference type="ARBA" id="ARBA00004123"/>
    </source>
</evidence>
<evidence type="ECO:0000313" key="9">
    <source>
        <dbReference type="Proteomes" id="UP001054252"/>
    </source>
</evidence>
<gene>
    <name evidence="8" type="ORF">SLEP1_g49602</name>
</gene>
<proteinExistence type="predicted"/>
<dbReference type="EMBL" id="BPVZ01000156">
    <property type="protein sequence ID" value="GKV42165.1"/>
    <property type="molecule type" value="Genomic_DNA"/>
</dbReference>
<keyword evidence="5" id="KW-0539">Nucleus</keyword>
<sequence>MENHSLPFLHPSLPNHEIQTNSHGDEGKRKKLEAEYQCLGAKNISEDRDGKVKSTGKKLEEHNESRKQKFAFQTRSRVDILDDGYRWRKYGQKTVKDSTFPRSYYRCTHKGCNVKKQIQRNSKDEEVVVTTYEGTHTHPAEEFAAHQNFEIILRQMQP</sequence>
<feature type="region of interest" description="Disordered" evidence="6">
    <location>
        <begin position="1"/>
        <end position="32"/>
    </location>
</feature>
<dbReference type="PROSITE" id="PS50811">
    <property type="entry name" value="WRKY"/>
    <property type="match status" value="1"/>
</dbReference>
<feature type="region of interest" description="Disordered" evidence="6">
    <location>
        <begin position="45"/>
        <end position="70"/>
    </location>
</feature>
<dbReference type="GO" id="GO:0043565">
    <property type="term" value="F:sequence-specific DNA binding"/>
    <property type="evidence" value="ECO:0007669"/>
    <property type="project" value="InterPro"/>
</dbReference>
<dbReference type="Pfam" id="PF03106">
    <property type="entry name" value="WRKY"/>
    <property type="match status" value="1"/>
</dbReference>
<evidence type="ECO:0000313" key="8">
    <source>
        <dbReference type="EMBL" id="GKV42165.1"/>
    </source>
</evidence>
<comment type="subcellular location">
    <subcellularLocation>
        <location evidence="1">Nucleus</location>
    </subcellularLocation>
</comment>
<feature type="domain" description="WRKY" evidence="7">
    <location>
        <begin position="76"/>
        <end position="141"/>
    </location>
</feature>
<dbReference type="SUPFAM" id="SSF118290">
    <property type="entry name" value="WRKY DNA-binding domain"/>
    <property type="match status" value="1"/>
</dbReference>
<reference evidence="8 9" key="1">
    <citation type="journal article" date="2021" name="Commun. Biol.">
        <title>The genome of Shorea leprosula (Dipterocarpaceae) highlights the ecological relevance of drought in aseasonal tropical rainforests.</title>
        <authorList>
            <person name="Ng K.K.S."/>
            <person name="Kobayashi M.J."/>
            <person name="Fawcett J.A."/>
            <person name="Hatakeyama M."/>
            <person name="Paape T."/>
            <person name="Ng C.H."/>
            <person name="Ang C.C."/>
            <person name="Tnah L.H."/>
            <person name="Lee C.T."/>
            <person name="Nishiyama T."/>
            <person name="Sese J."/>
            <person name="O'Brien M.J."/>
            <person name="Copetti D."/>
            <person name="Mohd Noor M.I."/>
            <person name="Ong R.C."/>
            <person name="Putra M."/>
            <person name="Sireger I.Z."/>
            <person name="Indrioko S."/>
            <person name="Kosugi Y."/>
            <person name="Izuno A."/>
            <person name="Isagi Y."/>
            <person name="Lee S.L."/>
            <person name="Shimizu K.K."/>
        </authorList>
    </citation>
    <scope>NUCLEOTIDE SEQUENCE [LARGE SCALE GENOMIC DNA]</scope>
    <source>
        <strain evidence="8">214</strain>
    </source>
</reference>
<dbReference type="SMART" id="SM00774">
    <property type="entry name" value="WRKY"/>
    <property type="match status" value="1"/>
</dbReference>
<evidence type="ECO:0000256" key="6">
    <source>
        <dbReference type="SAM" id="MobiDB-lite"/>
    </source>
</evidence>
<keyword evidence="9" id="KW-1185">Reference proteome</keyword>
<dbReference type="PANTHER" id="PTHR31221:SF236">
    <property type="entry name" value="WRKY FAMILY TRANSCRIPTION FACTOR"/>
    <property type="match status" value="1"/>
</dbReference>
<dbReference type="AlphaFoldDB" id="A0AAV5LY52"/>
<organism evidence="8 9">
    <name type="scientific">Rubroshorea leprosula</name>
    <dbReference type="NCBI Taxonomy" id="152421"/>
    <lineage>
        <taxon>Eukaryota</taxon>
        <taxon>Viridiplantae</taxon>
        <taxon>Streptophyta</taxon>
        <taxon>Embryophyta</taxon>
        <taxon>Tracheophyta</taxon>
        <taxon>Spermatophyta</taxon>
        <taxon>Magnoliopsida</taxon>
        <taxon>eudicotyledons</taxon>
        <taxon>Gunneridae</taxon>
        <taxon>Pentapetalae</taxon>
        <taxon>rosids</taxon>
        <taxon>malvids</taxon>
        <taxon>Malvales</taxon>
        <taxon>Dipterocarpaceae</taxon>
        <taxon>Rubroshorea</taxon>
    </lineage>
</organism>
<dbReference type="InterPro" id="IPR036576">
    <property type="entry name" value="WRKY_dom_sf"/>
</dbReference>
<dbReference type="InterPro" id="IPR003657">
    <property type="entry name" value="WRKY_dom"/>
</dbReference>
<keyword evidence="3" id="KW-0238">DNA-binding</keyword>
<dbReference type="FunFam" id="2.20.25.80:FF:000003">
    <property type="entry name" value="WRKY transcription factor 57"/>
    <property type="match status" value="1"/>
</dbReference>
<protein>
    <recommendedName>
        <fullName evidence="7">WRKY domain-containing protein</fullName>
    </recommendedName>
</protein>